<dbReference type="Proteomes" id="UP000010959">
    <property type="component" value="Unassembled WGS sequence"/>
</dbReference>
<accession>L7CA12</accession>
<dbReference type="PATRIC" id="fig|993516.3.peg.6467"/>
<sequence>MSIAELLVVRFRPFDPPSKEVLTPLLNKTATFMTEKMSEMFENANR</sequence>
<comment type="caution">
    <text evidence="1">The sequence shown here is derived from an EMBL/GenBank/DDBJ whole genome shotgun (WGS) entry which is preliminary data.</text>
</comment>
<gene>
    <name evidence="1" type="ORF">RBSWK_06039</name>
</gene>
<evidence type="ECO:0000313" key="2">
    <source>
        <dbReference type="Proteomes" id="UP000010959"/>
    </source>
</evidence>
<dbReference type="EMBL" id="AMWG01000174">
    <property type="protein sequence ID" value="ELP29951.1"/>
    <property type="molecule type" value="Genomic_DNA"/>
</dbReference>
<proteinExistence type="predicted"/>
<evidence type="ECO:0000313" key="1">
    <source>
        <dbReference type="EMBL" id="ELP29951.1"/>
    </source>
</evidence>
<reference evidence="1 2" key="1">
    <citation type="journal article" date="2013" name="Mar. Genomics">
        <title>Expression of sulfatases in Rhodopirellula baltica and the diversity of sulfatases in the genus Rhodopirellula.</title>
        <authorList>
            <person name="Wegner C.E."/>
            <person name="Richter-Heitmann T."/>
            <person name="Klindworth A."/>
            <person name="Klockow C."/>
            <person name="Richter M."/>
            <person name="Achstetter T."/>
            <person name="Glockner F.O."/>
            <person name="Harder J."/>
        </authorList>
    </citation>
    <scope>NUCLEOTIDE SEQUENCE [LARGE SCALE GENOMIC DNA]</scope>
    <source>
        <strain evidence="1 2">SWK14</strain>
    </source>
</reference>
<name>L7CA12_RHOBT</name>
<organism evidence="1 2">
    <name type="scientific">Rhodopirellula baltica SWK14</name>
    <dbReference type="NCBI Taxonomy" id="993516"/>
    <lineage>
        <taxon>Bacteria</taxon>
        <taxon>Pseudomonadati</taxon>
        <taxon>Planctomycetota</taxon>
        <taxon>Planctomycetia</taxon>
        <taxon>Pirellulales</taxon>
        <taxon>Pirellulaceae</taxon>
        <taxon>Rhodopirellula</taxon>
    </lineage>
</organism>
<dbReference type="AlphaFoldDB" id="L7CA12"/>
<protein>
    <submittedName>
        <fullName evidence="1">Uncharacterized protein</fullName>
    </submittedName>
</protein>